<gene>
    <name evidence="1" type="ORF">LSO58_06965</name>
</gene>
<name>A0AA46P3D6_9GAMM</name>
<evidence type="ECO:0000313" key="2">
    <source>
        <dbReference type="Proteomes" id="UP001164081"/>
    </source>
</evidence>
<evidence type="ECO:0000313" key="1">
    <source>
        <dbReference type="EMBL" id="UYF76609.1"/>
    </source>
</evidence>
<reference evidence="1" key="1">
    <citation type="journal article" date="2022" name="J Glob Antimicrob Resist">
        <title>Comparative analysis of IMP-4- and OXA-58-containing plasmids of three carbapenemase-producing Acinetobacter ursingii strains in the Netherlands.</title>
        <authorList>
            <person name="Hendrickx A.P.A."/>
            <person name="Schade R.P."/>
            <person name="Landman F."/>
            <person name="Bosch T."/>
            <person name="Schouls L.M."/>
            <person name="van Dijk K."/>
        </authorList>
    </citation>
    <scope>NUCLEOTIDE SEQUENCE</scope>
    <source>
        <strain evidence="1">RIVM_C010761</strain>
    </source>
</reference>
<dbReference type="RefSeq" id="WP_263503769.1">
    <property type="nucleotide sequence ID" value="NZ_CP089044.1"/>
</dbReference>
<accession>A0AA46P3D6</accession>
<organism evidence="1 2">
    <name type="scientific">Acinetobacter ursingii</name>
    <dbReference type="NCBI Taxonomy" id="108980"/>
    <lineage>
        <taxon>Bacteria</taxon>
        <taxon>Pseudomonadati</taxon>
        <taxon>Pseudomonadota</taxon>
        <taxon>Gammaproteobacteria</taxon>
        <taxon>Moraxellales</taxon>
        <taxon>Moraxellaceae</taxon>
        <taxon>Acinetobacter</taxon>
    </lineage>
</organism>
<dbReference type="Proteomes" id="UP001164081">
    <property type="component" value="Chromosome"/>
</dbReference>
<protein>
    <submittedName>
        <fullName evidence="1">Uncharacterized protein</fullName>
    </submittedName>
</protein>
<dbReference type="EMBL" id="CP089044">
    <property type="protein sequence ID" value="UYF76609.1"/>
    <property type="molecule type" value="Genomic_DNA"/>
</dbReference>
<sequence length="120" mass="13679">MRYAAKRSDACLSKAPKEYQIPLLAPVRIYTAKELAAMPLSVMNQCLEAQEKFAVLEQSTQMGGAAITIRRLMEEGFPLIQVIEKSRTRYKIAGEFYPPRIIRQLEKRGLVKLGDKLHEQ</sequence>
<proteinExistence type="predicted"/>
<dbReference type="AlphaFoldDB" id="A0AA46P3D6"/>